<sequence length="597" mass="62334">MTYPHIFPSCQALLHILEGTQEGRDALKEVQAPLHRLQYLQRTARQYELDLDMLGRPKEEWLWEPYMAVGLRWRGQGGSGSVVTRGTNGQRGQPQQTEAARGLPQGKGELEARRAAAERERDELQPRVGAQLEKLRGLLRAAAAAAVGSTIITNTTDVTADPNDLDLYDLLLGPCAQAQLDPSLYESYPPRPRVSFVLAYSGRRMAQIDASAGDDDSDGGGAPAPPLALELVVGFDEASEAAGWADVAADSGGRVVPLFRPAGMAMEAAGAAGTAGTADAGARRSLVAAPPPLLETVNRLVAAAQGDVVVLLRDGDSLPGGTCSWLHAALRAFAAWPRLGALGSGAFVLDWHPAAANRDLAFWDESNSLPLQFVTALLSGPTRGSADSNSASAPGDTGERSGGGGDYNMANADANGGVGGGALLAVRRAAWRQLGGLDAGLGAGAWCGDGAAVDLSTRLWLSGWQAADAHEGTDAAWCDALEPAAREALGAATARRLHLRYGSSPYWEDGARGNDLHDGGGGSGGADEVEAGKGKGSGPAQAGVGGTGQPSRRAAWFLGSELHVRVTEHVARLNFGRLKRLRWARWECPFGAIACDV</sequence>
<feature type="region of interest" description="Disordered" evidence="1">
    <location>
        <begin position="79"/>
        <end position="108"/>
    </location>
</feature>
<dbReference type="OrthoDB" id="551827at2759"/>
<gene>
    <name evidence="2" type="ORF">GPECTOR_7g1233</name>
</gene>
<dbReference type="SUPFAM" id="SSF53448">
    <property type="entry name" value="Nucleotide-diphospho-sugar transferases"/>
    <property type="match status" value="1"/>
</dbReference>
<dbReference type="Proteomes" id="UP000075714">
    <property type="component" value="Unassembled WGS sequence"/>
</dbReference>
<accession>A0A150GU24</accession>
<feature type="compositionally biased region" description="Polar residues" evidence="1">
    <location>
        <begin position="81"/>
        <end position="98"/>
    </location>
</feature>
<comment type="caution">
    <text evidence="2">The sequence shown here is derived from an EMBL/GenBank/DDBJ whole genome shotgun (WGS) entry which is preliminary data.</text>
</comment>
<reference evidence="3" key="1">
    <citation type="journal article" date="2016" name="Nat. Commun.">
        <title>The Gonium pectorale genome demonstrates co-option of cell cycle regulation during the evolution of multicellularity.</title>
        <authorList>
            <person name="Hanschen E.R."/>
            <person name="Marriage T.N."/>
            <person name="Ferris P.J."/>
            <person name="Hamaji T."/>
            <person name="Toyoda A."/>
            <person name="Fujiyama A."/>
            <person name="Neme R."/>
            <person name="Noguchi H."/>
            <person name="Minakuchi Y."/>
            <person name="Suzuki M."/>
            <person name="Kawai-Toyooka H."/>
            <person name="Smith D.R."/>
            <person name="Sparks H."/>
            <person name="Anderson J."/>
            <person name="Bakaric R."/>
            <person name="Luria V."/>
            <person name="Karger A."/>
            <person name="Kirschner M.W."/>
            <person name="Durand P.M."/>
            <person name="Michod R.E."/>
            <person name="Nozaki H."/>
            <person name="Olson B.J."/>
        </authorList>
    </citation>
    <scope>NUCLEOTIDE SEQUENCE [LARGE SCALE GENOMIC DNA]</scope>
    <source>
        <strain evidence="3">NIES-2863</strain>
    </source>
</reference>
<evidence type="ECO:0000313" key="3">
    <source>
        <dbReference type="Proteomes" id="UP000075714"/>
    </source>
</evidence>
<dbReference type="InterPro" id="IPR029044">
    <property type="entry name" value="Nucleotide-diphossugar_trans"/>
</dbReference>
<keyword evidence="3" id="KW-1185">Reference proteome</keyword>
<protein>
    <submittedName>
        <fullName evidence="2">Uncharacterized protein</fullName>
    </submittedName>
</protein>
<dbReference type="AlphaFoldDB" id="A0A150GU24"/>
<feature type="region of interest" description="Disordered" evidence="1">
    <location>
        <begin position="384"/>
        <end position="405"/>
    </location>
</feature>
<feature type="region of interest" description="Disordered" evidence="1">
    <location>
        <begin position="511"/>
        <end position="548"/>
    </location>
</feature>
<organism evidence="2 3">
    <name type="scientific">Gonium pectorale</name>
    <name type="common">Green alga</name>
    <dbReference type="NCBI Taxonomy" id="33097"/>
    <lineage>
        <taxon>Eukaryota</taxon>
        <taxon>Viridiplantae</taxon>
        <taxon>Chlorophyta</taxon>
        <taxon>core chlorophytes</taxon>
        <taxon>Chlorophyceae</taxon>
        <taxon>CS clade</taxon>
        <taxon>Chlamydomonadales</taxon>
        <taxon>Volvocaceae</taxon>
        <taxon>Gonium</taxon>
    </lineage>
</organism>
<dbReference type="Gene3D" id="3.90.550.10">
    <property type="entry name" value="Spore Coat Polysaccharide Biosynthesis Protein SpsA, Chain A"/>
    <property type="match status" value="1"/>
</dbReference>
<proteinExistence type="predicted"/>
<name>A0A150GU24_GONPE</name>
<dbReference type="EMBL" id="LSYV01000008">
    <property type="protein sequence ID" value="KXZ53339.1"/>
    <property type="molecule type" value="Genomic_DNA"/>
</dbReference>
<evidence type="ECO:0000256" key="1">
    <source>
        <dbReference type="SAM" id="MobiDB-lite"/>
    </source>
</evidence>
<evidence type="ECO:0000313" key="2">
    <source>
        <dbReference type="EMBL" id="KXZ53339.1"/>
    </source>
</evidence>